<dbReference type="Gene3D" id="1.10.287.1490">
    <property type="match status" value="1"/>
</dbReference>
<dbReference type="AlphaFoldDB" id="A0A7S4LQ12"/>
<feature type="region of interest" description="Disordered" evidence="2">
    <location>
        <begin position="1"/>
        <end position="60"/>
    </location>
</feature>
<evidence type="ECO:0000256" key="2">
    <source>
        <dbReference type="SAM" id="MobiDB-lite"/>
    </source>
</evidence>
<feature type="coiled-coil region" evidence="1">
    <location>
        <begin position="117"/>
        <end position="144"/>
    </location>
</feature>
<feature type="compositionally biased region" description="Polar residues" evidence="2">
    <location>
        <begin position="1"/>
        <end position="12"/>
    </location>
</feature>
<evidence type="ECO:0000313" key="3">
    <source>
        <dbReference type="EMBL" id="CAE0843527.1"/>
    </source>
</evidence>
<organism evidence="3">
    <name type="scientific">Oxyrrhis marina</name>
    <name type="common">Dinoflagellate</name>
    <dbReference type="NCBI Taxonomy" id="2969"/>
    <lineage>
        <taxon>Eukaryota</taxon>
        <taxon>Sar</taxon>
        <taxon>Alveolata</taxon>
        <taxon>Dinophyceae</taxon>
        <taxon>Oxyrrhinales</taxon>
        <taxon>Oxyrrhinaceae</taxon>
        <taxon>Oxyrrhis</taxon>
    </lineage>
</organism>
<feature type="coiled-coil region" evidence="1">
    <location>
        <begin position="258"/>
        <end position="288"/>
    </location>
</feature>
<feature type="coiled-coil region" evidence="1">
    <location>
        <begin position="591"/>
        <end position="625"/>
    </location>
</feature>
<proteinExistence type="predicted"/>
<name>A0A7S4LQ12_OXYMA</name>
<feature type="region of interest" description="Disordered" evidence="2">
    <location>
        <begin position="443"/>
        <end position="467"/>
    </location>
</feature>
<sequence length="1186" mass="130500">MASPQRRSTPRQPASPHPEHAGSGLGHHGRYETGTEMSESFTETPRDKPALATTPRSSGAHVLRVVTTQTDALRAEMEGKVDRVHTLLSDSQARSAALQAALGSQVEDAAEQAAGARRAAAAARAALEGELERVDERVARLEAVTGGDIEAIVHRLTAARLDEQQRRMDEAVSDMMSRISQLSQSVTVSVEELIQDAKKDRVRMHRAEERLAETQQQLTTSSVAARELTNRVGLVEESVGDLRRAAEAAELSARVNRDKRAEAAMATAEQARRQIEELRERLDETMDPHRRSMQDMLAKVQELEQKTVSASFLNETMTKGDTWDTRCSTTELDLGGLRKELSQGFDEASALASKRLDAAVAKERAYVADMTTHLQNLVDEQSSKWGREVEDLRDAFAQRQLVVEERLTVCEDGNVRLKGAEERLRSAYMDLEQLRVAHDQLADDHRNTKDAVSSNSDTLREVGREAREANARLDTSIAELRSETQKATERAVTGMRDKVTTEVNTTIAGLKASTETSVGNLDNHVVRVRDLVDELSSGLTTAQQGLQTAAQQLGTLQGDVGSCQGVVATLQKEVGTLQSDCAQRREVDGHMEVLTREVLDVRSAVSHLEKELDTANDYLQDSQEAWQQEISRLRWTAEEHQEAIVKAGADLKTGLSTAERQMEEKLTEAVARAEDGLTTQLGVVKADLQSCRGQQERLDARLTGKLTTLETSWEESMAQKLGACKEEVTTSITASLRATDKRLTEELSSTAARLDRAVTAAQQSLQEHKASTDQRLAEATAAADALAQKQEAGRREGREQVQAEARRVDRELGSVVERVKVVEGETSSQHRDLATRLQSTETAVKDLHSTVYTSGSEGGSLVGQLRELRAAQEQGQQELSRRVAECSQSLQQWTDRLSLCCTQYVEGALDGGEMPDDLRHENSVVQAFKIMQRTAGSYGRVLDDIAAQMEACTENVALSVASVRQHAAALMQDAVRDCAMKLEGQQVQFETSTHLLQQQVKGALTKFTTDFDDVREALEAAKRAEEKRTSAASTRFAALDDALRQVQDGLRNLEQNTSNHVATVQHSLHLQKTDSESTLASMSRQLDRHGTHVETIITEEGRKWSSEASALSGRVDALERELQPQAMLRRFREDAKQAAAAAARAEIEPALQEQRMVLDRALRQMGGHGQMTLSPGAGRSASMRHL</sequence>
<accession>A0A7S4LQ12</accession>
<gene>
    <name evidence="3" type="ORF">OMAR00294_LOCUS2563</name>
</gene>
<evidence type="ECO:0000256" key="1">
    <source>
        <dbReference type="SAM" id="Coils"/>
    </source>
</evidence>
<feature type="coiled-coil region" evidence="1">
    <location>
        <begin position="190"/>
        <end position="217"/>
    </location>
</feature>
<keyword evidence="1" id="KW-0175">Coiled coil</keyword>
<feature type="compositionally biased region" description="Basic and acidic residues" evidence="2">
    <location>
        <begin position="791"/>
        <end position="806"/>
    </location>
</feature>
<protein>
    <submittedName>
        <fullName evidence="3">Uncharacterized protein</fullName>
    </submittedName>
</protein>
<feature type="compositionally biased region" description="Basic and acidic residues" evidence="2">
    <location>
        <begin position="458"/>
        <end position="467"/>
    </location>
</feature>
<feature type="region of interest" description="Disordered" evidence="2">
    <location>
        <begin position="787"/>
        <end position="806"/>
    </location>
</feature>
<feature type="region of interest" description="Disordered" evidence="2">
    <location>
        <begin position="1167"/>
        <end position="1186"/>
    </location>
</feature>
<dbReference type="EMBL" id="HBJB01003128">
    <property type="protein sequence ID" value="CAE0843527.1"/>
    <property type="molecule type" value="Transcribed_RNA"/>
</dbReference>
<reference evidence="3" key="1">
    <citation type="submission" date="2021-01" db="EMBL/GenBank/DDBJ databases">
        <authorList>
            <person name="Corre E."/>
            <person name="Pelletier E."/>
            <person name="Niang G."/>
            <person name="Scheremetjew M."/>
            <person name="Finn R."/>
            <person name="Kale V."/>
            <person name="Holt S."/>
            <person name="Cochrane G."/>
            <person name="Meng A."/>
            <person name="Brown T."/>
            <person name="Cohen L."/>
        </authorList>
    </citation>
    <scope>NUCLEOTIDE SEQUENCE</scope>
    <source>
        <strain evidence="3">LB1974</strain>
    </source>
</reference>